<comment type="caution">
    <text evidence="3">The sequence shown here is derived from an EMBL/GenBank/DDBJ whole genome shotgun (WGS) entry which is preliminary data.</text>
</comment>
<dbReference type="AlphaFoldDB" id="A0A364Y4T5"/>
<dbReference type="Gene3D" id="3.40.50.2300">
    <property type="match status" value="1"/>
</dbReference>
<proteinExistence type="predicted"/>
<dbReference type="InterPro" id="IPR001789">
    <property type="entry name" value="Sig_transdc_resp-reg_receiver"/>
</dbReference>
<keyword evidence="4" id="KW-1185">Reference proteome</keyword>
<dbReference type="Proteomes" id="UP000251889">
    <property type="component" value="Unassembled WGS sequence"/>
</dbReference>
<keyword evidence="1" id="KW-0597">Phosphoprotein</keyword>
<feature type="modified residue" description="4-aspartylphosphate" evidence="1">
    <location>
        <position position="53"/>
    </location>
</feature>
<sequence length="132" mass="15125">MIIMMIDDDPDDRLLFCDAVAELFPEATCVTPHTYSDIRRNLAQTTPDIIFLDGHILPVSCKECLDLIKKLTDRTQTKLVIHSGSLSPNELKEFDRLGVDRIVIKASSYRELKENICNVIEEYIDLKHHQTP</sequence>
<name>A0A364Y4T5_9BACT</name>
<evidence type="ECO:0000313" key="4">
    <source>
        <dbReference type="Proteomes" id="UP000251889"/>
    </source>
</evidence>
<dbReference type="EMBL" id="QMFY01000002">
    <property type="protein sequence ID" value="RAW02006.1"/>
    <property type="molecule type" value="Genomic_DNA"/>
</dbReference>
<dbReference type="InterPro" id="IPR011006">
    <property type="entry name" value="CheY-like_superfamily"/>
</dbReference>
<evidence type="ECO:0000256" key="1">
    <source>
        <dbReference type="PROSITE-ProRule" id="PRU00169"/>
    </source>
</evidence>
<feature type="domain" description="Response regulatory" evidence="2">
    <location>
        <begin position="2"/>
        <end position="120"/>
    </location>
</feature>
<evidence type="ECO:0000259" key="2">
    <source>
        <dbReference type="PROSITE" id="PS50110"/>
    </source>
</evidence>
<protein>
    <recommendedName>
        <fullName evidence="2">Response regulatory domain-containing protein</fullName>
    </recommendedName>
</protein>
<dbReference type="PROSITE" id="PS50110">
    <property type="entry name" value="RESPONSE_REGULATORY"/>
    <property type="match status" value="1"/>
</dbReference>
<organism evidence="3 4">
    <name type="scientific">Pseudochryseolinea flava</name>
    <dbReference type="NCBI Taxonomy" id="2059302"/>
    <lineage>
        <taxon>Bacteria</taxon>
        <taxon>Pseudomonadati</taxon>
        <taxon>Bacteroidota</taxon>
        <taxon>Cytophagia</taxon>
        <taxon>Cytophagales</taxon>
        <taxon>Fulvivirgaceae</taxon>
        <taxon>Pseudochryseolinea</taxon>
    </lineage>
</organism>
<dbReference type="RefSeq" id="WP_112745831.1">
    <property type="nucleotide sequence ID" value="NZ_QMFY01000002.1"/>
</dbReference>
<reference evidence="3 4" key="1">
    <citation type="submission" date="2018-06" db="EMBL/GenBank/DDBJ databases">
        <title>Chryseolinea flavus sp. nov., a member of the phylum Bacteroidetes isolated from soil.</title>
        <authorList>
            <person name="Li Y."/>
            <person name="Wang J."/>
        </authorList>
    </citation>
    <scope>NUCLEOTIDE SEQUENCE [LARGE SCALE GENOMIC DNA]</scope>
    <source>
        <strain evidence="3 4">SDU1-6</strain>
    </source>
</reference>
<gene>
    <name evidence="3" type="ORF">DQQ10_05465</name>
</gene>
<dbReference type="SUPFAM" id="SSF52172">
    <property type="entry name" value="CheY-like"/>
    <property type="match status" value="1"/>
</dbReference>
<evidence type="ECO:0000313" key="3">
    <source>
        <dbReference type="EMBL" id="RAW02006.1"/>
    </source>
</evidence>
<dbReference type="GO" id="GO:0000160">
    <property type="term" value="P:phosphorelay signal transduction system"/>
    <property type="evidence" value="ECO:0007669"/>
    <property type="project" value="InterPro"/>
</dbReference>
<accession>A0A364Y4T5</accession>